<accession>A0AAD4NHZ5</accession>
<dbReference type="EMBL" id="JAKKPZ010000001">
    <property type="protein sequence ID" value="KAI1729105.1"/>
    <property type="molecule type" value="Genomic_DNA"/>
</dbReference>
<feature type="region of interest" description="Disordered" evidence="4">
    <location>
        <begin position="223"/>
        <end position="296"/>
    </location>
</feature>
<dbReference type="InterPro" id="IPR035979">
    <property type="entry name" value="RBD_domain_sf"/>
</dbReference>
<dbReference type="Proteomes" id="UP001201812">
    <property type="component" value="Unassembled WGS sequence"/>
</dbReference>
<feature type="compositionally biased region" description="Polar residues" evidence="4">
    <location>
        <begin position="253"/>
        <end position="270"/>
    </location>
</feature>
<feature type="domain" description="RRM" evidence="5">
    <location>
        <begin position="521"/>
        <end position="597"/>
    </location>
</feature>
<protein>
    <submittedName>
        <fullName evidence="6">RNA recognition motif domain-containing protein</fullName>
    </submittedName>
</protein>
<feature type="region of interest" description="Disordered" evidence="4">
    <location>
        <begin position="385"/>
        <end position="431"/>
    </location>
</feature>
<evidence type="ECO:0000256" key="2">
    <source>
        <dbReference type="ARBA" id="ARBA00023242"/>
    </source>
</evidence>
<feature type="domain" description="RRM" evidence="5">
    <location>
        <begin position="439"/>
        <end position="530"/>
    </location>
</feature>
<dbReference type="GO" id="GO:0000785">
    <property type="term" value="C:chromatin"/>
    <property type="evidence" value="ECO:0007669"/>
    <property type="project" value="TreeGrafter"/>
</dbReference>
<dbReference type="GO" id="GO:0003723">
    <property type="term" value="F:RNA binding"/>
    <property type="evidence" value="ECO:0007669"/>
    <property type="project" value="UniProtKB-UniRule"/>
</dbReference>
<proteinExistence type="predicted"/>
<evidence type="ECO:0000259" key="5">
    <source>
        <dbReference type="PROSITE" id="PS50102"/>
    </source>
</evidence>
<evidence type="ECO:0000256" key="3">
    <source>
        <dbReference type="PROSITE-ProRule" id="PRU00176"/>
    </source>
</evidence>
<dbReference type="PROSITE" id="PS50102">
    <property type="entry name" value="RRM"/>
    <property type="match status" value="2"/>
</dbReference>
<dbReference type="AlphaFoldDB" id="A0AAD4NHZ5"/>
<keyword evidence="3" id="KW-0694">RNA-binding</keyword>
<dbReference type="Pfam" id="PF00076">
    <property type="entry name" value="RRM_1"/>
    <property type="match status" value="1"/>
</dbReference>
<evidence type="ECO:0000313" key="6">
    <source>
        <dbReference type="EMBL" id="KAI1729105.1"/>
    </source>
</evidence>
<dbReference type="Gene3D" id="3.30.70.330">
    <property type="match status" value="2"/>
</dbReference>
<feature type="compositionally biased region" description="Polar residues" evidence="4">
    <location>
        <begin position="413"/>
        <end position="424"/>
    </location>
</feature>
<comment type="caution">
    <text evidence="6">The sequence shown here is derived from an EMBL/GenBank/DDBJ whole genome shotgun (WGS) entry which is preliminary data.</text>
</comment>
<dbReference type="InterPro" id="IPR000504">
    <property type="entry name" value="RRM_dom"/>
</dbReference>
<evidence type="ECO:0000256" key="4">
    <source>
        <dbReference type="SAM" id="MobiDB-lite"/>
    </source>
</evidence>
<sequence length="611" mass="68698">MDSNTGILRCTICNSSVFNSWEELEIHVASHYSYTPYECSTCLSANQPYKYPTENSLIQHCIYNHRELNGKFYILKYYSEETSEVGAAVLKAMEESMSLLNIAHSLTPSVSGMESVNENETNETLTGKTWENSAPRKRPKREANVTVTNLSYENGEPSSMRKSIGQVMQPIAQNVDATNMDIIDENLTRADQSQQINGRQILSPEMAYSEHAAVLTDTMTEQNEHYATSHNRPAFSNPSTTMSAKKRHESLRRTSQVSQASTSNSVTLSEDASLDPRMKGRNAPDELDTESDSNNASGKAYQTVFAMLENYPKSSGTMQTSMNSIKHSVQPHQEKSLPQKELPKSIPWKLIPLDLSIDASPNIATPSVSTIQKHPKIKFEIAMKSKGSSLDNVPPRQISPSTSCRSNEKAQDKQTLALKQSGESGSRKKLPPVKDEKFRKLVVDSLSPNTTDASLRIFYSQFGEVCKCYVKKREESNQFCGFVTFSTVQEVDTAMVERPHIIDGSRVEPNRMRDKDEPPSTRMYVSKFRSTHTIDEFKNYFSTFGNVVDACIVRNRSAVLITFDDYDAVDKCVLQNPHAIGNHDCTARRLTSAERKEFKKYLDFAYGRCKE</sequence>
<dbReference type="SMART" id="SM00355">
    <property type="entry name" value="ZnF_C2H2"/>
    <property type="match status" value="2"/>
</dbReference>
<dbReference type="SMART" id="SM00360">
    <property type="entry name" value="RRM"/>
    <property type="match status" value="2"/>
</dbReference>
<dbReference type="GO" id="GO:0005654">
    <property type="term" value="C:nucleoplasm"/>
    <property type="evidence" value="ECO:0007669"/>
    <property type="project" value="TreeGrafter"/>
</dbReference>
<dbReference type="GO" id="GO:0010468">
    <property type="term" value="P:regulation of gene expression"/>
    <property type="evidence" value="ECO:0007669"/>
    <property type="project" value="TreeGrafter"/>
</dbReference>
<keyword evidence="7" id="KW-1185">Reference proteome</keyword>
<feature type="compositionally biased region" description="Polar residues" evidence="4">
    <location>
        <begin position="223"/>
        <end position="243"/>
    </location>
</feature>
<reference evidence="6" key="1">
    <citation type="submission" date="2022-01" db="EMBL/GenBank/DDBJ databases">
        <title>Genome Sequence Resource for Two Populations of Ditylenchus destructor, the Migratory Endoparasitic Phytonematode.</title>
        <authorList>
            <person name="Zhang H."/>
            <person name="Lin R."/>
            <person name="Xie B."/>
        </authorList>
    </citation>
    <scope>NUCLEOTIDE SEQUENCE</scope>
    <source>
        <strain evidence="6">BazhouSP</strain>
    </source>
</reference>
<dbReference type="PANTHER" id="PTHR48033">
    <property type="entry name" value="RNA-BINDING (RRM/RBD/RNP MOTIFS) FAMILY PROTEIN"/>
    <property type="match status" value="1"/>
</dbReference>
<dbReference type="Gene3D" id="3.30.160.60">
    <property type="entry name" value="Classic Zinc Finger"/>
    <property type="match status" value="1"/>
</dbReference>
<gene>
    <name evidence="6" type="ORF">DdX_01325</name>
</gene>
<dbReference type="SUPFAM" id="SSF54928">
    <property type="entry name" value="RNA-binding domain, RBD"/>
    <property type="match status" value="1"/>
</dbReference>
<keyword evidence="2" id="KW-0539">Nucleus</keyword>
<evidence type="ECO:0000313" key="7">
    <source>
        <dbReference type="Proteomes" id="UP001201812"/>
    </source>
</evidence>
<dbReference type="InterPro" id="IPR013087">
    <property type="entry name" value="Znf_C2H2_type"/>
</dbReference>
<dbReference type="InterPro" id="IPR012677">
    <property type="entry name" value="Nucleotide-bd_a/b_plait_sf"/>
</dbReference>
<feature type="compositionally biased region" description="Basic and acidic residues" evidence="4">
    <location>
        <begin position="274"/>
        <end position="284"/>
    </location>
</feature>
<organism evidence="6 7">
    <name type="scientific">Ditylenchus destructor</name>
    <dbReference type="NCBI Taxonomy" id="166010"/>
    <lineage>
        <taxon>Eukaryota</taxon>
        <taxon>Metazoa</taxon>
        <taxon>Ecdysozoa</taxon>
        <taxon>Nematoda</taxon>
        <taxon>Chromadorea</taxon>
        <taxon>Rhabditida</taxon>
        <taxon>Tylenchina</taxon>
        <taxon>Tylenchomorpha</taxon>
        <taxon>Sphaerularioidea</taxon>
        <taxon>Anguinidae</taxon>
        <taxon>Anguininae</taxon>
        <taxon>Ditylenchus</taxon>
    </lineage>
</organism>
<dbReference type="PANTHER" id="PTHR48033:SF10">
    <property type="entry name" value="RNA-BINDING PROTEIN SQUID"/>
    <property type="match status" value="1"/>
</dbReference>
<name>A0AAD4NHZ5_9BILA</name>
<evidence type="ECO:0000256" key="1">
    <source>
        <dbReference type="ARBA" id="ARBA00004123"/>
    </source>
</evidence>
<comment type="subcellular location">
    <subcellularLocation>
        <location evidence="1">Nucleus</location>
    </subcellularLocation>
</comment>